<gene>
    <name evidence="1" type="ORF">EK21DRAFT_69469</name>
</gene>
<evidence type="ECO:0000313" key="2">
    <source>
        <dbReference type="Proteomes" id="UP000799777"/>
    </source>
</evidence>
<dbReference type="OrthoDB" id="3792093at2759"/>
<name>A0A9P4H5G5_9PLEO</name>
<keyword evidence="2" id="KW-1185">Reference proteome</keyword>
<dbReference type="AlphaFoldDB" id="A0A9P4H5G5"/>
<proteinExistence type="predicted"/>
<organism evidence="1 2">
    <name type="scientific">Setomelanomma holmii</name>
    <dbReference type="NCBI Taxonomy" id="210430"/>
    <lineage>
        <taxon>Eukaryota</taxon>
        <taxon>Fungi</taxon>
        <taxon>Dikarya</taxon>
        <taxon>Ascomycota</taxon>
        <taxon>Pezizomycotina</taxon>
        <taxon>Dothideomycetes</taxon>
        <taxon>Pleosporomycetidae</taxon>
        <taxon>Pleosporales</taxon>
        <taxon>Pleosporineae</taxon>
        <taxon>Phaeosphaeriaceae</taxon>
        <taxon>Setomelanomma</taxon>
    </lineage>
</organism>
<protein>
    <submittedName>
        <fullName evidence="1">Uncharacterized protein</fullName>
    </submittedName>
</protein>
<dbReference type="EMBL" id="ML978211">
    <property type="protein sequence ID" value="KAF2028538.1"/>
    <property type="molecule type" value="Genomic_DNA"/>
</dbReference>
<sequence length="79" mass="8543">METSTYDPCLLISRPTAAGVGIVGIQTDDTLGLSDAQFAAKEKEELHFNTKEKEVLTKDNKIDSNGCVVTIDNNTISLL</sequence>
<dbReference type="Proteomes" id="UP000799777">
    <property type="component" value="Unassembled WGS sequence"/>
</dbReference>
<accession>A0A9P4H5G5</accession>
<comment type="caution">
    <text evidence="1">The sequence shown here is derived from an EMBL/GenBank/DDBJ whole genome shotgun (WGS) entry which is preliminary data.</text>
</comment>
<reference evidence="1" key="1">
    <citation type="journal article" date="2020" name="Stud. Mycol.">
        <title>101 Dothideomycetes genomes: a test case for predicting lifestyles and emergence of pathogens.</title>
        <authorList>
            <person name="Haridas S."/>
            <person name="Albert R."/>
            <person name="Binder M."/>
            <person name="Bloem J."/>
            <person name="Labutti K."/>
            <person name="Salamov A."/>
            <person name="Andreopoulos B."/>
            <person name="Baker S."/>
            <person name="Barry K."/>
            <person name="Bills G."/>
            <person name="Bluhm B."/>
            <person name="Cannon C."/>
            <person name="Castanera R."/>
            <person name="Culley D."/>
            <person name="Daum C."/>
            <person name="Ezra D."/>
            <person name="Gonzalez J."/>
            <person name="Henrissat B."/>
            <person name="Kuo A."/>
            <person name="Liang C."/>
            <person name="Lipzen A."/>
            <person name="Lutzoni F."/>
            <person name="Magnuson J."/>
            <person name="Mondo S."/>
            <person name="Nolan M."/>
            <person name="Ohm R."/>
            <person name="Pangilinan J."/>
            <person name="Park H.-J."/>
            <person name="Ramirez L."/>
            <person name="Alfaro M."/>
            <person name="Sun H."/>
            <person name="Tritt A."/>
            <person name="Yoshinaga Y."/>
            <person name="Zwiers L.-H."/>
            <person name="Turgeon B."/>
            <person name="Goodwin S."/>
            <person name="Spatafora J."/>
            <person name="Crous P."/>
            <person name="Grigoriev I."/>
        </authorList>
    </citation>
    <scope>NUCLEOTIDE SEQUENCE</scope>
    <source>
        <strain evidence="1">CBS 110217</strain>
    </source>
</reference>
<evidence type="ECO:0000313" key="1">
    <source>
        <dbReference type="EMBL" id="KAF2028538.1"/>
    </source>
</evidence>